<evidence type="ECO:0000313" key="2">
    <source>
        <dbReference type="Proteomes" id="UP000693970"/>
    </source>
</evidence>
<accession>A0A9K3Q634</accession>
<comment type="caution">
    <text evidence="1">The sequence shown here is derived from an EMBL/GenBank/DDBJ whole genome shotgun (WGS) entry which is preliminary data.</text>
</comment>
<reference evidence="1" key="2">
    <citation type="submission" date="2021-04" db="EMBL/GenBank/DDBJ databases">
        <authorList>
            <person name="Podell S."/>
        </authorList>
    </citation>
    <scope>NUCLEOTIDE SEQUENCE</scope>
    <source>
        <strain evidence="1">Hildebrandi</strain>
    </source>
</reference>
<proteinExistence type="predicted"/>
<keyword evidence="1" id="KW-0808">Transferase</keyword>
<dbReference type="OrthoDB" id="73931at2759"/>
<reference evidence="1" key="1">
    <citation type="journal article" date="2021" name="Sci. Rep.">
        <title>Diploid genomic architecture of Nitzschia inconspicua, an elite biomass production diatom.</title>
        <authorList>
            <person name="Oliver A."/>
            <person name="Podell S."/>
            <person name="Pinowska A."/>
            <person name="Traller J.C."/>
            <person name="Smith S.R."/>
            <person name="McClure R."/>
            <person name="Beliaev A."/>
            <person name="Bohutskyi P."/>
            <person name="Hill E.A."/>
            <person name="Rabines A."/>
            <person name="Zheng H."/>
            <person name="Allen L.Z."/>
            <person name="Kuo A."/>
            <person name="Grigoriev I.V."/>
            <person name="Allen A.E."/>
            <person name="Hazlebeck D."/>
            <person name="Allen E.E."/>
        </authorList>
    </citation>
    <scope>NUCLEOTIDE SEQUENCE</scope>
    <source>
        <strain evidence="1">Hildebrandi</strain>
    </source>
</reference>
<evidence type="ECO:0000313" key="1">
    <source>
        <dbReference type="EMBL" id="KAG7371860.1"/>
    </source>
</evidence>
<dbReference type="GO" id="GO:0032259">
    <property type="term" value="P:methylation"/>
    <property type="evidence" value="ECO:0007669"/>
    <property type="project" value="UniProtKB-KW"/>
</dbReference>
<keyword evidence="1" id="KW-0489">Methyltransferase</keyword>
<name>A0A9K3Q634_9STRA</name>
<keyword evidence="2" id="KW-1185">Reference proteome</keyword>
<dbReference type="PANTHER" id="PTHR14614">
    <property type="entry name" value="HEPATOCELLULAR CARCINOMA-ASSOCIATED ANTIGEN"/>
    <property type="match status" value="1"/>
</dbReference>
<dbReference type="EMBL" id="JAGRRH010000003">
    <property type="protein sequence ID" value="KAG7371860.1"/>
    <property type="molecule type" value="Genomic_DNA"/>
</dbReference>
<dbReference type="Pfam" id="PF10294">
    <property type="entry name" value="Methyltransf_16"/>
    <property type="match status" value="1"/>
</dbReference>
<dbReference type="Proteomes" id="UP000693970">
    <property type="component" value="Unassembled WGS sequence"/>
</dbReference>
<dbReference type="GO" id="GO:0008168">
    <property type="term" value="F:methyltransferase activity"/>
    <property type="evidence" value="ECO:0007669"/>
    <property type="project" value="UniProtKB-KW"/>
</dbReference>
<dbReference type="InterPro" id="IPR019410">
    <property type="entry name" value="Methyltransf_16"/>
</dbReference>
<organism evidence="1 2">
    <name type="scientific">Nitzschia inconspicua</name>
    <dbReference type="NCBI Taxonomy" id="303405"/>
    <lineage>
        <taxon>Eukaryota</taxon>
        <taxon>Sar</taxon>
        <taxon>Stramenopiles</taxon>
        <taxon>Ochrophyta</taxon>
        <taxon>Bacillariophyta</taxon>
        <taxon>Bacillariophyceae</taxon>
        <taxon>Bacillariophycidae</taxon>
        <taxon>Bacillariales</taxon>
        <taxon>Bacillariaceae</taxon>
        <taxon>Nitzschia</taxon>
    </lineage>
</organism>
<protein>
    <submittedName>
        <fullName evidence="1">Lysine methyltransferase</fullName>
    </submittedName>
</protein>
<sequence length="296" mass="32942">MNTSLALEVALIQRKRQTRITSPTSSWERETGKGIHHLFGEYRLLLQTNKCLSEEMCEVVIEEDCSSIAARVWDCAVLTAKWLEHRAIFFSGDVERSFVSQINLREALGLPSILGEGTPQSVIQVLELGSGTGLLSICLAKMGAAVLSTEYGAAVVRLRRNCDRNRVLRRDDSSVDSATTLSAGKVVCRDLDWYETTETLQSLFPLENDRAVFDLIAVTDCSLSPKESMGVLDMIARYGTLGHTRVLVGLCREREGTAFFVETAKMLYPQGVTTIPTSEYPTNYRTTRHTILLIQL</sequence>
<dbReference type="AlphaFoldDB" id="A0A9K3Q634"/>
<gene>
    <name evidence="1" type="ORF">IV203_018002</name>
</gene>